<reference evidence="1" key="1">
    <citation type="journal article" date="2017" name="Parasit. Vectors">
        <title>Sialotranscriptomics of Rhipicephalus zambeziensis reveals intricate expression profiles of secretory proteins and suggests tight temporal transcriptional regulation during blood-feeding.</title>
        <authorList>
            <person name="de Castro M.H."/>
            <person name="de Klerk D."/>
            <person name="Pienaar R."/>
            <person name="Rees D.J.G."/>
            <person name="Mans B.J."/>
        </authorList>
    </citation>
    <scope>NUCLEOTIDE SEQUENCE</scope>
    <source>
        <tissue evidence="1">Salivary glands</tissue>
    </source>
</reference>
<proteinExistence type="predicted"/>
<sequence>MRHGVTFAIFFVIVVHMKLTAWLFPGIHVYCHRMRDFVNTREFIWVYKTSTTSRVRCKFDSMRFIQPFFIVFNRTVLYNGVRTSVALRGHFSTRNTNRMYTMHAGRTIGIESLFFKASDSSCAVILVQPLAERAAIYADLRVRNSAIRAGPTHMCTREFSRLYRRGGSMLYSSNCSRELRNALM</sequence>
<evidence type="ECO:0000313" key="1">
    <source>
        <dbReference type="EMBL" id="MAA15087.1"/>
    </source>
</evidence>
<accession>A0A224YBK7</accession>
<dbReference type="EMBL" id="GFPF01003941">
    <property type="protein sequence ID" value="MAA15087.1"/>
    <property type="molecule type" value="Transcribed_RNA"/>
</dbReference>
<organism evidence="1">
    <name type="scientific">Rhipicephalus zambeziensis</name>
    <dbReference type="NCBI Taxonomy" id="60191"/>
    <lineage>
        <taxon>Eukaryota</taxon>
        <taxon>Metazoa</taxon>
        <taxon>Ecdysozoa</taxon>
        <taxon>Arthropoda</taxon>
        <taxon>Chelicerata</taxon>
        <taxon>Arachnida</taxon>
        <taxon>Acari</taxon>
        <taxon>Parasitiformes</taxon>
        <taxon>Ixodida</taxon>
        <taxon>Ixodoidea</taxon>
        <taxon>Ixodidae</taxon>
        <taxon>Rhipicephalinae</taxon>
        <taxon>Rhipicephalus</taxon>
        <taxon>Rhipicephalus</taxon>
    </lineage>
</organism>
<protein>
    <submittedName>
        <fullName evidence="1">Lipocalin</fullName>
    </submittedName>
</protein>
<dbReference type="AlphaFoldDB" id="A0A224YBK7"/>
<name>A0A224YBK7_9ACAR</name>